<dbReference type="RefSeq" id="XP_062622663.1">
    <property type="nucleotide sequence ID" value="XM_062766679.1"/>
</dbReference>
<evidence type="ECO:0000256" key="1">
    <source>
        <dbReference type="ARBA" id="ARBA00009003"/>
    </source>
</evidence>
<evidence type="ECO:0000313" key="4">
    <source>
        <dbReference type="Proteomes" id="UP000827549"/>
    </source>
</evidence>
<dbReference type="GeneID" id="87803517"/>
<comment type="similarity">
    <text evidence="1">Belongs to the glycosyltransferase 32 family.</text>
</comment>
<proteinExistence type="inferred from homology"/>
<dbReference type="SUPFAM" id="SSF53448">
    <property type="entry name" value="Nucleotide-diphospho-sugar transferases"/>
    <property type="match status" value="1"/>
</dbReference>
<keyword evidence="2" id="KW-0812">Transmembrane</keyword>
<protein>
    <recommendedName>
        <fullName evidence="5">Alpha 1,4-glycosyltransferase domain-containing protein</fullName>
    </recommendedName>
</protein>
<gene>
    <name evidence="3" type="ORF">LOC62_01G000258</name>
</gene>
<dbReference type="Pfam" id="PF04488">
    <property type="entry name" value="Gly_transf_sug"/>
    <property type="match status" value="1"/>
</dbReference>
<dbReference type="EMBL" id="CP086714">
    <property type="protein sequence ID" value="WOO76631.1"/>
    <property type="molecule type" value="Genomic_DNA"/>
</dbReference>
<name>A0AAF1BEL2_9TREE</name>
<evidence type="ECO:0008006" key="5">
    <source>
        <dbReference type="Google" id="ProtNLM"/>
    </source>
</evidence>
<accession>A0AAF1BEL2</accession>
<keyword evidence="2" id="KW-1133">Transmembrane helix</keyword>
<sequence length="388" mass="43643">MSWIALRARRYFGDKSDKAYLPLRAGRDDQHLPLDANDGEGYPPLNSTPKGKWRHAALLGVVLVIGLALGHLTAPTRRVEALHAPLLPRALPPSTDADLSAISASLPARREPVPSIVHYVYGLDESLELPYFAYLAIRSALEVLRPERVLFHCVYEPRGVWWERVRGQLEVVAARNVTVVGVNDAPVVHYAHKADILRLEAIRDYGGTYLDIDTFVLRPFTRLYDYDTVLGMEAAANEADDMAPKGLCNAVIIARPDAPFITRWLASYDTFDESQWADHSVVMPWTLARAYPHLATILSHRAFFWPLWTPDGLREVHEETEDGGYDFDAAGQLAYHAWESVAARYLRKVDPEAVLAGKTGFTRMARRFAAPGDVDAWREDLRRRDLHA</sequence>
<dbReference type="InterPro" id="IPR007577">
    <property type="entry name" value="GlycoTrfase_DXD_sugar-bd_CS"/>
</dbReference>
<dbReference type="Gene3D" id="3.90.550.20">
    <property type="match status" value="1"/>
</dbReference>
<evidence type="ECO:0000256" key="2">
    <source>
        <dbReference type="SAM" id="Phobius"/>
    </source>
</evidence>
<dbReference type="PANTHER" id="PTHR46830">
    <property type="entry name" value="TRANSFERASE, PUTATIVE-RELATED"/>
    <property type="match status" value="1"/>
</dbReference>
<feature type="transmembrane region" description="Helical" evidence="2">
    <location>
        <begin position="56"/>
        <end position="74"/>
    </location>
</feature>
<dbReference type="InterPro" id="IPR029044">
    <property type="entry name" value="Nucleotide-diphossugar_trans"/>
</dbReference>
<evidence type="ECO:0000313" key="3">
    <source>
        <dbReference type="EMBL" id="WOO76631.1"/>
    </source>
</evidence>
<keyword evidence="2" id="KW-0472">Membrane</keyword>
<dbReference type="AlphaFoldDB" id="A0AAF1BEL2"/>
<dbReference type="PANTHER" id="PTHR46830:SF2">
    <property type="entry name" value="ALPHA-1,4-N-ACETYLGLUCOSAMINYLTRANSFERASE"/>
    <property type="match status" value="1"/>
</dbReference>
<dbReference type="Proteomes" id="UP000827549">
    <property type="component" value="Chromosome 1"/>
</dbReference>
<keyword evidence="4" id="KW-1185">Reference proteome</keyword>
<reference evidence="3" key="1">
    <citation type="submission" date="2023-10" db="EMBL/GenBank/DDBJ databases">
        <authorList>
            <person name="Noh H."/>
        </authorList>
    </citation>
    <scope>NUCLEOTIDE SEQUENCE</scope>
    <source>
        <strain evidence="3">DUCC4014</strain>
    </source>
</reference>
<organism evidence="3 4">
    <name type="scientific">Vanrija pseudolonga</name>
    <dbReference type="NCBI Taxonomy" id="143232"/>
    <lineage>
        <taxon>Eukaryota</taxon>
        <taxon>Fungi</taxon>
        <taxon>Dikarya</taxon>
        <taxon>Basidiomycota</taxon>
        <taxon>Agaricomycotina</taxon>
        <taxon>Tremellomycetes</taxon>
        <taxon>Trichosporonales</taxon>
        <taxon>Trichosporonaceae</taxon>
        <taxon>Vanrija</taxon>
    </lineage>
</organism>